<dbReference type="PANTHER" id="PTHR24148:SF64">
    <property type="entry name" value="HETEROKARYON INCOMPATIBILITY DOMAIN-CONTAINING PROTEIN"/>
    <property type="match status" value="1"/>
</dbReference>
<reference evidence="2" key="1">
    <citation type="journal article" date="2020" name="Phytopathology">
        <title>Genome Sequence Resources of Colletotrichum truncatum, C. plurivorum, C. musicola, and C. sojae: Four Species Pathogenic to Soybean (Glycine max).</title>
        <authorList>
            <person name="Rogerio F."/>
            <person name="Boufleur T.R."/>
            <person name="Ciampi-Guillardi M."/>
            <person name="Sukno S.A."/>
            <person name="Thon M.R."/>
            <person name="Massola Junior N.S."/>
            <person name="Baroncelli R."/>
        </authorList>
    </citation>
    <scope>NUCLEOTIDE SEQUENCE</scope>
    <source>
        <strain evidence="2">LFN0074</strain>
    </source>
</reference>
<dbReference type="AlphaFoldDB" id="A0A8H6ILX8"/>
<dbReference type="PANTHER" id="PTHR24148">
    <property type="entry name" value="ANKYRIN REPEAT DOMAIN-CONTAINING PROTEIN 39 HOMOLOG-RELATED"/>
    <property type="match status" value="1"/>
</dbReference>
<dbReference type="Proteomes" id="UP000639643">
    <property type="component" value="Unassembled WGS sequence"/>
</dbReference>
<dbReference type="EMBL" id="WIGM01002156">
    <property type="protein sequence ID" value="KAF6783209.1"/>
    <property type="molecule type" value="Genomic_DNA"/>
</dbReference>
<proteinExistence type="predicted"/>
<feature type="non-terminal residue" evidence="2">
    <location>
        <position position="587"/>
    </location>
</feature>
<evidence type="ECO:0000313" key="2">
    <source>
        <dbReference type="EMBL" id="KAF6783209.1"/>
    </source>
</evidence>
<name>A0A8H6ILX8_9PEZI</name>
<dbReference type="InterPro" id="IPR052895">
    <property type="entry name" value="HetReg/Transcr_Mod"/>
</dbReference>
<evidence type="ECO:0000256" key="1">
    <source>
        <dbReference type="SAM" id="MobiDB-lite"/>
    </source>
</evidence>
<organism evidence="2 3">
    <name type="scientific">Colletotrichum musicola</name>
    <dbReference type="NCBI Taxonomy" id="2175873"/>
    <lineage>
        <taxon>Eukaryota</taxon>
        <taxon>Fungi</taxon>
        <taxon>Dikarya</taxon>
        <taxon>Ascomycota</taxon>
        <taxon>Pezizomycotina</taxon>
        <taxon>Sordariomycetes</taxon>
        <taxon>Hypocreomycetidae</taxon>
        <taxon>Glomerellales</taxon>
        <taxon>Glomerellaceae</taxon>
        <taxon>Colletotrichum</taxon>
        <taxon>Colletotrichum orchidearum species complex</taxon>
    </lineage>
</organism>
<sequence>MGTYEKRFGNPVSYRGYNDSDEVSEFSHDGSLTLSRSDLERGSDDDEDEGPACLLRDFTPDEDDLKYGNRPEHMRTSDYTPKFIQDHFAELGRLGLDDEGPANPSPLSMFFQGANDYVTGGLLGGQTSDDACVLNLLQDTTPAQDQVPSVLETSEGEDSCLPFALGRLELEDQGSQSSPSLLISPPDEHSHGTPKLFQGDSAALDYLQCGSDIDMVYISEEAEGFTSSFPAFSPDDDSNFQERTTRNSAQERAEMAVAFDCDIKEGVSHVTVGYGHMYDHVFGHFFHKRFQLHWAAVDDLLSRPWWSRVWVVQEVWSASDRAILQCGQQTIRWKTFQRAMTFHDHWDEIGYSLMDSQNNRAGIWTQLRRRYGLAIHLCKMTLLGGKLSDLLWNTWDRDATDPRDKVFAVLGLVGDGDTRLLTSPDYGKGVRQVFCETARDIIYAEGSLDILLAAGSPKGECDGGVLPSWVPDWRKKANETRPVLFVNRARLTSPYFRGSLDIRRVFGHGYAACVEEEAVAWFGDNLATLRTRAVLIDEVGSWCGIPQGYGPVMFKPIIDDACAVAYDALKDGTQYWWMEDEKEKVRA</sequence>
<protein>
    <submittedName>
        <fullName evidence="2">Heterokaryon incompatibility protein</fullName>
    </submittedName>
</protein>
<gene>
    <name evidence="2" type="ORF">CMUS01_16682</name>
</gene>
<feature type="region of interest" description="Disordered" evidence="1">
    <location>
        <begin position="1"/>
        <end position="77"/>
    </location>
</feature>
<keyword evidence="3" id="KW-1185">Reference proteome</keyword>
<dbReference type="OrthoDB" id="2157530at2759"/>
<evidence type="ECO:0000313" key="3">
    <source>
        <dbReference type="Proteomes" id="UP000639643"/>
    </source>
</evidence>
<feature type="compositionally biased region" description="Basic and acidic residues" evidence="1">
    <location>
        <begin position="65"/>
        <end position="76"/>
    </location>
</feature>
<comment type="caution">
    <text evidence="2">The sequence shown here is derived from an EMBL/GenBank/DDBJ whole genome shotgun (WGS) entry which is preliminary data.</text>
</comment>
<accession>A0A8H6ILX8</accession>